<feature type="domain" description="Pseudouridine synthase II N-terminal" evidence="6">
    <location>
        <begin position="35"/>
        <end position="183"/>
    </location>
</feature>
<dbReference type="InterPro" id="IPR014780">
    <property type="entry name" value="tRNA_psdUridine_synth_TruB"/>
</dbReference>
<comment type="function">
    <text evidence="5">Responsible for synthesis of pseudouridine from uracil-55 in the psi GC loop of transfer RNAs.</text>
</comment>
<dbReference type="AlphaFoldDB" id="A6DGZ3"/>
<feature type="domain" description="tRNA pseudouridylate synthase B C-terminal" evidence="7">
    <location>
        <begin position="184"/>
        <end position="239"/>
    </location>
</feature>
<protein>
    <recommendedName>
        <fullName evidence="5">tRNA pseudouridine synthase B</fullName>
        <ecNumber evidence="5">5.4.99.25</ecNumber>
    </recommendedName>
    <alternativeName>
        <fullName evidence="5">tRNA pseudouridine(55) synthase</fullName>
        <shortName evidence="5">Psi55 synthase</shortName>
    </alternativeName>
    <alternativeName>
        <fullName evidence="5">tRNA pseudouridylate synthase</fullName>
    </alternativeName>
    <alternativeName>
        <fullName evidence="5">tRNA-uridine isomerase</fullName>
    </alternativeName>
</protein>
<dbReference type="Pfam" id="PF01509">
    <property type="entry name" value="TruB_N"/>
    <property type="match status" value="1"/>
</dbReference>
<dbReference type="eggNOG" id="COG0130">
    <property type="taxonomic scope" value="Bacteria"/>
</dbReference>
<evidence type="ECO:0000313" key="9">
    <source>
        <dbReference type="Proteomes" id="UP000004947"/>
    </source>
</evidence>
<dbReference type="InterPro" id="IPR032819">
    <property type="entry name" value="TruB_C"/>
</dbReference>
<evidence type="ECO:0000256" key="2">
    <source>
        <dbReference type="ARBA" id="ARBA00005642"/>
    </source>
</evidence>
<keyword evidence="4 5" id="KW-0413">Isomerase</keyword>
<comment type="catalytic activity">
    <reaction evidence="1 5">
        <text>uridine(55) in tRNA = pseudouridine(55) in tRNA</text>
        <dbReference type="Rhea" id="RHEA:42532"/>
        <dbReference type="Rhea" id="RHEA-COMP:10101"/>
        <dbReference type="Rhea" id="RHEA-COMP:10102"/>
        <dbReference type="ChEBI" id="CHEBI:65314"/>
        <dbReference type="ChEBI" id="CHEBI:65315"/>
        <dbReference type="EC" id="5.4.99.25"/>
    </reaction>
</comment>
<dbReference type="EC" id="5.4.99.25" evidence="5"/>
<dbReference type="GO" id="GO:0160148">
    <property type="term" value="F:tRNA pseudouridine(55) synthase activity"/>
    <property type="evidence" value="ECO:0007669"/>
    <property type="project" value="UniProtKB-EC"/>
</dbReference>
<comment type="similarity">
    <text evidence="2 5">Belongs to the pseudouridine synthase TruB family. Type 1 subfamily.</text>
</comment>
<dbReference type="GO" id="GO:0003723">
    <property type="term" value="F:RNA binding"/>
    <property type="evidence" value="ECO:0007669"/>
    <property type="project" value="InterPro"/>
</dbReference>
<gene>
    <name evidence="5 8" type="primary">truB</name>
    <name evidence="8" type="ORF">LNTAR_13707</name>
</gene>
<name>A6DGZ3_9BACT</name>
<dbReference type="InterPro" id="IPR002501">
    <property type="entry name" value="PsdUridine_synth_N"/>
</dbReference>
<dbReference type="Pfam" id="PF16198">
    <property type="entry name" value="TruB_C_2"/>
    <property type="match status" value="1"/>
</dbReference>
<evidence type="ECO:0000256" key="3">
    <source>
        <dbReference type="ARBA" id="ARBA00022694"/>
    </source>
</evidence>
<evidence type="ECO:0000259" key="6">
    <source>
        <dbReference type="Pfam" id="PF01509"/>
    </source>
</evidence>
<keyword evidence="9" id="KW-1185">Reference proteome</keyword>
<dbReference type="CDD" id="cd02573">
    <property type="entry name" value="PseudoU_synth_EcTruB"/>
    <property type="match status" value="1"/>
</dbReference>
<comment type="caution">
    <text evidence="8">The sequence shown here is derived from an EMBL/GenBank/DDBJ whole genome shotgun (WGS) entry which is preliminary data.</text>
</comment>
<reference evidence="8 9" key="1">
    <citation type="journal article" date="2010" name="J. Bacteriol.">
        <title>Genome sequence of Lentisphaera araneosa HTCC2155T, the type species of the order Lentisphaerales in the phylum Lentisphaerae.</title>
        <authorList>
            <person name="Thrash J.C."/>
            <person name="Cho J.C."/>
            <person name="Vergin K.L."/>
            <person name="Morris R.M."/>
            <person name="Giovannoni S.J."/>
        </authorList>
    </citation>
    <scope>NUCLEOTIDE SEQUENCE [LARGE SCALE GENOMIC DNA]</scope>
    <source>
        <strain evidence="8 9">HTCC2155</strain>
    </source>
</reference>
<evidence type="ECO:0000256" key="5">
    <source>
        <dbReference type="HAMAP-Rule" id="MF_01080"/>
    </source>
</evidence>
<feature type="active site" description="Nucleophile" evidence="5">
    <location>
        <position position="50"/>
    </location>
</feature>
<dbReference type="RefSeq" id="WP_007277178.1">
    <property type="nucleotide sequence ID" value="NZ_ABCK01000003.1"/>
</dbReference>
<proteinExistence type="inferred from homology"/>
<evidence type="ECO:0000256" key="1">
    <source>
        <dbReference type="ARBA" id="ARBA00000385"/>
    </source>
</evidence>
<dbReference type="Proteomes" id="UP000004947">
    <property type="component" value="Unassembled WGS sequence"/>
</dbReference>
<evidence type="ECO:0000313" key="8">
    <source>
        <dbReference type="EMBL" id="EDM28876.1"/>
    </source>
</evidence>
<organism evidence="8 9">
    <name type="scientific">Lentisphaera araneosa HTCC2155</name>
    <dbReference type="NCBI Taxonomy" id="313628"/>
    <lineage>
        <taxon>Bacteria</taxon>
        <taxon>Pseudomonadati</taxon>
        <taxon>Lentisphaerota</taxon>
        <taxon>Lentisphaeria</taxon>
        <taxon>Lentisphaerales</taxon>
        <taxon>Lentisphaeraceae</taxon>
        <taxon>Lentisphaera</taxon>
    </lineage>
</organism>
<dbReference type="PANTHER" id="PTHR13767">
    <property type="entry name" value="TRNA-PSEUDOURIDINE SYNTHASE"/>
    <property type="match status" value="1"/>
</dbReference>
<keyword evidence="3 5" id="KW-0819">tRNA processing</keyword>
<evidence type="ECO:0000256" key="4">
    <source>
        <dbReference type="ARBA" id="ARBA00023235"/>
    </source>
</evidence>
<dbReference type="Gene3D" id="3.30.2350.10">
    <property type="entry name" value="Pseudouridine synthase"/>
    <property type="match status" value="1"/>
</dbReference>
<dbReference type="SUPFAM" id="SSF55120">
    <property type="entry name" value="Pseudouridine synthase"/>
    <property type="match status" value="1"/>
</dbReference>
<dbReference type="InterPro" id="IPR020103">
    <property type="entry name" value="PsdUridine_synth_cat_dom_sf"/>
</dbReference>
<dbReference type="NCBIfam" id="TIGR00431">
    <property type="entry name" value="TruB"/>
    <property type="match status" value="1"/>
</dbReference>
<dbReference type="EMBL" id="ABCK01000003">
    <property type="protein sequence ID" value="EDM28876.1"/>
    <property type="molecule type" value="Genomic_DNA"/>
</dbReference>
<dbReference type="STRING" id="313628.LNTAR_13707"/>
<evidence type="ECO:0000259" key="7">
    <source>
        <dbReference type="Pfam" id="PF16198"/>
    </source>
</evidence>
<dbReference type="PANTHER" id="PTHR13767:SF2">
    <property type="entry name" value="PSEUDOURIDYLATE SYNTHASE TRUB1"/>
    <property type="match status" value="1"/>
</dbReference>
<accession>A6DGZ3</accession>
<dbReference type="OrthoDB" id="9802309at2"/>
<dbReference type="GO" id="GO:0031119">
    <property type="term" value="P:tRNA pseudouridine synthesis"/>
    <property type="evidence" value="ECO:0007669"/>
    <property type="project" value="UniProtKB-UniRule"/>
</dbReference>
<dbReference type="GO" id="GO:1990481">
    <property type="term" value="P:mRNA pseudouridine synthesis"/>
    <property type="evidence" value="ECO:0007669"/>
    <property type="project" value="TreeGrafter"/>
</dbReference>
<dbReference type="HAMAP" id="MF_01080">
    <property type="entry name" value="TruB_bact"/>
    <property type="match status" value="1"/>
</dbReference>
<sequence>MGRRRRKNPTPDFDGILLVDKPKEWTSHDVVNLVRNRYRFNKVGHCGTLDPLATGLIVVVIGKATKLASKLTSDDKTYITEMTLGRETASHDEEGETTREASFDHVTEEQIQQCAKDFTGDQMQIPPMVSALKKDGKKLYELARQGIEVEREARPVTFHSLDIDKIDLPKVHFTLHCSKGSYVRVLCHDMGRKLETAAYMSNLRRTQSGQFLLDNAVEVAHLKTIEREDAEKFIIPIDQVEIAED</sequence>